<name>A0A135V9G9_9PEZI</name>
<proteinExistence type="predicted"/>
<keyword evidence="3" id="KW-1185">Reference proteome</keyword>
<gene>
    <name evidence="2" type="ORF">CSAL01_13092</name>
</gene>
<feature type="compositionally biased region" description="Polar residues" evidence="1">
    <location>
        <begin position="158"/>
        <end position="167"/>
    </location>
</feature>
<dbReference type="AlphaFoldDB" id="A0A135V9G9"/>
<organism evidence="2 3">
    <name type="scientific">Colletotrichum salicis</name>
    <dbReference type="NCBI Taxonomy" id="1209931"/>
    <lineage>
        <taxon>Eukaryota</taxon>
        <taxon>Fungi</taxon>
        <taxon>Dikarya</taxon>
        <taxon>Ascomycota</taxon>
        <taxon>Pezizomycotina</taxon>
        <taxon>Sordariomycetes</taxon>
        <taxon>Hypocreomycetidae</taxon>
        <taxon>Glomerellales</taxon>
        <taxon>Glomerellaceae</taxon>
        <taxon>Colletotrichum</taxon>
        <taxon>Colletotrichum acutatum species complex</taxon>
    </lineage>
</organism>
<reference evidence="2 3" key="1">
    <citation type="submission" date="2014-02" db="EMBL/GenBank/DDBJ databases">
        <title>The genome sequence of Colletotrichum salicis CBS 607.94.</title>
        <authorList>
            <person name="Baroncelli R."/>
            <person name="Thon M.R."/>
        </authorList>
    </citation>
    <scope>NUCLEOTIDE SEQUENCE [LARGE SCALE GENOMIC DNA]</scope>
    <source>
        <strain evidence="2 3">CBS 607.94</strain>
    </source>
</reference>
<evidence type="ECO:0000313" key="3">
    <source>
        <dbReference type="Proteomes" id="UP000070121"/>
    </source>
</evidence>
<protein>
    <submittedName>
        <fullName evidence="2">Uncharacterized protein</fullName>
    </submittedName>
</protein>
<sequence>MPDIDIRDGPAGRLAQDHFLFTIWPLQDAPSDAAHDKELSGIYYLLVITHLLSVRLSIEDRKGPAREAEEFINMFMSLVWHSAGVPELIEDGWMRFHKGPHDDAVAEAEHRRVREEQVSQGGIAGTESWYVDTGAAHAGHDGPIAAPSSIASGDGHTDASSSVAEGG</sequence>
<comment type="caution">
    <text evidence="2">The sequence shown here is derived from an EMBL/GenBank/DDBJ whole genome shotgun (WGS) entry which is preliminary data.</text>
</comment>
<dbReference type="Proteomes" id="UP000070121">
    <property type="component" value="Unassembled WGS sequence"/>
</dbReference>
<evidence type="ECO:0000313" key="2">
    <source>
        <dbReference type="EMBL" id="KXH69360.1"/>
    </source>
</evidence>
<dbReference type="EMBL" id="JFFI01000110">
    <property type="protein sequence ID" value="KXH69360.1"/>
    <property type="molecule type" value="Genomic_DNA"/>
</dbReference>
<accession>A0A135V9G9</accession>
<evidence type="ECO:0000256" key="1">
    <source>
        <dbReference type="SAM" id="MobiDB-lite"/>
    </source>
</evidence>
<feature type="region of interest" description="Disordered" evidence="1">
    <location>
        <begin position="141"/>
        <end position="167"/>
    </location>
</feature>
<dbReference type="OrthoDB" id="4773508at2759"/>